<sequence length="84" mass="9640">MSLPDYLKVIKKEGPVRPDITPLISEDPVLTALHNIHLSLSNLDPRIQALENLPSFIPTWPPRPQHLLHRFSMLPPSLYQPTWT</sequence>
<dbReference type="AlphaFoldDB" id="A0AA88T5Y9"/>
<name>A0AA88T5Y9_TACVA</name>
<comment type="caution">
    <text evidence="1">The sequence shown here is derived from an EMBL/GenBank/DDBJ whole genome shotgun (WGS) entry which is preliminary data.</text>
</comment>
<evidence type="ECO:0000313" key="2">
    <source>
        <dbReference type="Proteomes" id="UP001187315"/>
    </source>
</evidence>
<keyword evidence="2" id="KW-1185">Reference proteome</keyword>
<organism evidence="1 2">
    <name type="scientific">Tachysurus vachellii</name>
    <name type="common">Darkbarbel catfish</name>
    <name type="synonym">Pelteobagrus vachellii</name>
    <dbReference type="NCBI Taxonomy" id="175792"/>
    <lineage>
        <taxon>Eukaryota</taxon>
        <taxon>Metazoa</taxon>
        <taxon>Chordata</taxon>
        <taxon>Craniata</taxon>
        <taxon>Vertebrata</taxon>
        <taxon>Euteleostomi</taxon>
        <taxon>Actinopterygii</taxon>
        <taxon>Neopterygii</taxon>
        <taxon>Teleostei</taxon>
        <taxon>Ostariophysi</taxon>
        <taxon>Siluriformes</taxon>
        <taxon>Bagridae</taxon>
        <taxon>Tachysurus</taxon>
    </lineage>
</organism>
<accession>A0AA88T5Y9</accession>
<gene>
    <name evidence="1" type="ORF">Q7C36_001933</name>
</gene>
<dbReference type="Proteomes" id="UP001187315">
    <property type="component" value="Unassembled WGS sequence"/>
</dbReference>
<reference evidence="1" key="1">
    <citation type="submission" date="2023-08" db="EMBL/GenBank/DDBJ databases">
        <title>Pelteobagrus vachellii genome.</title>
        <authorList>
            <person name="Liu H."/>
        </authorList>
    </citation>
    <scope>NUCLEOTIDE SEQUENCE</scope>
    <source>
        <strain evidence="1">PRFRI_2022a</strain>
        <tissue evidence="1">Muscle</tissue>
    </source>
</reference>
<dbReference type="EMBL" id="JAVHJS010000002">
    <property type="protein sequence ID" value="KAK2865877.1"/>
    <property type="molecule type" value="Genomic_DNA"/>
</dbReference>
<proteinExistence type="predicted"/>
<evidence type="ECO:0000313" key="1">
    <source>
        <dbReference type="EMBL" id="KAK2865877.1"/>
    </source>
</evidence>
<protein>
    <submittedName>
        <fullName evidence="1">Uncharacterized protein</fullName>
    </submittedName>
</protein>